<organism evidence="2 3">
    <name type="scientific">Gymnopus androsaceus JB14</name>
    <dbReference type="NCBI Taxonomy" id="1447944"/>
    <lineage>
        <taxon>Eukaryota</taxon>
        <taxon>Fungi</taxon>
        <taxon>Dikarya</taxon>
        <taxon>Basidiomycota</taxon>
        <taxon>Agaricomycotina</taxon>
        <taxon>Agaricomycetes</taxon>
        <taxon>Agaricomycetidae</taxon>
        <taxon>Agaricales</taxon>
        <taxon>Marasmiineae</taxon>
        <taxon>Omphalotaceae</taxon>
        <taxon>Gymnopus</taxon>
    </lineage>
</organism>
<gene>
    <name evidence="2" type="ORF">BT96DRAFT_944969</name>
</gene>
<proteinExistence type="predicted"/>
<name>A0A6A4H1R1_9AGAR</name>
<keyword evidence="1" id="KW-0175">Coiled coil</keyword>
<dbReference type="Proteomes" id="UP000799118">
    <property type="component" value="Unassembled WGS sequence"/>
</dbReference>
<dbReference type="AlphaFoldDB" id="A0A6A4H1R1"/>
<keyword evidence="3" id="KW-1185">Reference proteome</keyword>
<dbReference type="EMBL" id="ML769607">
    <property type="protein sequence ID" value="KAE9391981.1"/>
    <property type="molecule type" value="Genomic_DNA"/>
</dbReference>
<evidence type="ECO:0000313" key="3">
    <source>
        <dbReference type="Proteomes" id="UP000799118"/>
    </source>
</evidence>
<feature type="coiled-coil region" evidence="1">
    <location>
        <begin position="113"/>
        <end position="140"/>
    </location>
</feature>
<sequence>MTVRNDSRTLRSAHADNDNGNWLRVVTLLSRWPFRMIQDNHVMTIRNGRTLNPLENSHSLEAEAWTPVQNAFSVKLPFKWVMMQSKLTIGTSEDDVCSDMDEGIQPVYKTVAIQKQKHSCIKYEEDLDESEDEVETHLTNSTPSLRHLVRSAGFNHNMVFTPSVIPLLHGKLSYISFYR</sequence>
<reference evidence="2" key="1">
    <citation type="journal article" date="2019" name="Environ. Microbiol.">
        <title>Fungal ecological strategies reflected in gene transcription - a case study of two litter decomposers.</title>
        <authorList>
            <person name="Barbi F."/>
            <person name="Kohler A."/>
            <person name="Barry K."/>
            <person name="Baskaran P."/>
            <person name="Daum C."/>
            <person name="Fauchery L."/>
            <person name="Ihrmark K."/>
            <person name="Kuo A."/>
            <person name="LaButti K."/>
            <person name="Lipzen A."/>
            <person name="Morin E."/>
            <person name="Grigoriev I.V."/>
            <person name="Henrissat B."/>
            <person name="Lindahl B."/>
            <person name="Martin F."/>
        </authorList>
    </citation>
    <scope>NUCLEOTIDE SEQUENCE</scope>
    <source>
        <strain evidence="2">JB14</strain>
    </source>
</reference>
<evidence type="ECO:0000313" key="2">
    <source>
        <dbReference type="EMBL" id="KAE9391981.1"/>
    </source>
</evidence>
<evidence type="ECO:0000256" key="1">
    <source>
        <dbReference type="SAM" id="Coils"/>
    </source>
</evidence>
<protein>
    <submittedName>
        <fullName evidence="2">Uncharacterized protein</fullName>
    </submittedName>
</protein>
<accession>A0A6A4H1R1</accession>